<evidence type="ECO:0000259" key="1">
    <source>
        <dbReference type="Pfam" id="PF13358"/>
    </source>
</evidence>
<protein>
    <submittedName>
        <fullName evidence="2">Putative transposase</fullName>
    </submittedName>
</protein>
<dbReference type="Pfam" id="PF13358">
    <property type="entry name" value="DDE_3"/>
    <property type="match status" value="1"/>
</dbReference>
<dbReference type="STRING" id="203124.Tery_1045"/>
<dbReference type="PANTHER" id="PTHR46564">
    <property type="entry name" value="TRANSPOSASE"/>
    <property type="match status" value="1"/>
</dbReference>
<dbReference type="HOGENOM" id="CLU_056788_10_3_3"/>
<organism evidence="2">
    <name type="scientific">Trichodesmium erythraeum (strain IMS101)</name>
    <dbReference type="NCBI Taxonomy" id="203124"/>
    <lineage>
        <taxon>Bacteria</taxon>
        <taxon>Bacillati</taxon>
        <taxon>Cyanobacteriota</taxon>
        <taxon>Cyanophyceae</taxon>
        <taxon>Oscillatoriophycideae</taxon>
        <taxon>Oscillatoriales</taxon>
        <taxon>Microcoleaceae</taxon>
        <taxon>Trichodesmium</taxon>
    </lineage>
</organism>
<dbReference type="KEGG" id="ter:Tery_1045"/>
<dbReference type="PANTHER" id="PTHR46564:SF1">
    <property type="entry name" value="TRANSPOSASE"/>
    <property type="match status" value="1"/>
</dbReference>
<dbReference type="Gene3D" id="3.30.420.10">
    <property type="entry name" value="Ribonuclease H-like superfamily/Ribonuclease H"/>
    <property type="match status" value="1"/>
</dbReference>
<dbReference type="AlphaFoldDB" id="Q117A7"/>
<gene>
    <name evidence="2" type="ordered locus">Tery_1045</name>
</gene>
<accession>Q117A7</accession>
<feature type="domain" description="Tc1-like transposase DDE" evidence="1">
    <location>
        <begin position="11"/>
        <end position="118"/>
    </location>
</feature>
<dbReference type="GO" id="GO:0003676">
    <property type="term" value="F:nucleic acid binding"/>
    <property type="evidence" value="ECO:0007669"/>
    <property type="project" value="InterPro"/>
</dbReference>
<name>Q117A7_TRIEI</name>
<evidence type="ECO:0000313" key="2">
    <source>
        <dbReference type="EMBL" id="ABG50417.1"/>
    </source>
</evidence>
<sequence length="118" mass="13788">MKQVLIIILVYPYGYSPKGEKCLGLKSGKKRERTSWIGALREKKLFAPLTFAGWCNPYLFEYWLEFCLIPQLNVGDVIMVDNGSFHKGENIRKMVEEAGYEMWYLPAYSPDLNKIENW</sequence>
<proteinExistence type="predicted"/>
<dbReference type="EMBL" id="CP000393">
    <property type="protein sequence ID" value="ABG50417.1"/>
    <property type="molecule type" value="Genomic_DNA"/>
</dbReference>
<reference evidence="2" key="1">
    <citation type="submission" date="2006-06" db="EMBL/GenBank/DDBJ databases">
        <title>Complete sequence of Trichodesmium erythraeum IMS101.</title>
        <authorList>
            <consortium name="US DOE Joint Genome Institute"/>
            <person name="Copeland A."/>
            <person name="Lucas S."/>
            <person name="Lapidus A."/>
            <person name="Barry K."/>
            <person name="Detter J.C."/>
            <person name="Glavina del Rio T."/>
            <person name="Hammon N."/>
            <person name="Israni S."/>
            <person name="Dalin E."/>
            <person name="Tice H."/>
            <person name="Pitluck S."/>
            <person name="Kiss H."/>
            <person name="Munk A.C."/>
            <person name="Brettin T."/>
            <person name="Bruce D."/>
            <person name="Han C."/>
            <person name="Tapia R."/>
            <person name="Gilna P."/>
            <person name="Schmutz J."/>
            <person name="Larimer F."/>
            <person name="Land M."/>
            <person name="Hauser L."/>
            <person name="Kyrpides N."/>
            <person name="Kim E."/>
            <person name="Richardson P."/>
        </authorList>
    </citation>
    <scope>NUCLEOTIDE SEQUENCE [LARGE SCALE GENOMIC DNA]</scope>
    <source>
        <strain evidence="2">IMS101</strain>
    </source>
</reference>
<dbReference type="InterPro" id="IPR038717">
    <property type="entry name" value="Tc1-like_DDE_dom"/>
</dbReference>
<dbReference type="InterPro" id="IPR036397">
    <property type="entry name" value="RNaseH_sf"/>
</dbReference>
<dbReference type="eggNOG" id="COG3335">
    <property type="taxonomic scope" value="Bacteria"/>
</dbReference>